<dbReference type="CDD" id="cd00033">
    <property type="entry name" value="CCP"/>
    <property type="match status" value="6"/>
</dbReference>
<dbReference type="Pfam" id="PF02494">
    <property type="entry name" value="HYR"/>
    <property type="match status" value="1"/>
</dbReference>
<evidence type="ECO:0000259" key="12">
    <source>
        <dbReference type="PROSITE" id="PS01180"/>
    </source>
</evidence>
<dbReference type="InterPro" id="IPR000859">
    <property type="entry name" value="CUB_dom"/>
</dbReference>
<dbReference type="SMART" id="SM00042">
    <property type="entry name" value="CUB"/>
    <property type="match status" value="3"/>
</dbReference>
<dbReference type="PANTHER" id="PTHR45656">
    <property type="entry name" value="PROTEIN CBR-CLEC-78"/>
    <property type="match status" value="1"/>
</dbReference>
<feature type="domain" description="Sushi" evidence="16">
    <location>
        <begin position="1032"/>
        <end position="1095"/>
    </location>
</feature>
<dbReference type="SMART" id="SM00179">
    <property type="entry name" value="EGF_CA"/>
    <property type="match status" value="2"/>
</dbReference>
<dbReference type="CDD" id="cd00041">
    <property type="entry name" value="CUB"/>
    <property type="match status" value="3"/>
</dbReference>
<evidence type="ECO:0000256" key="5">
    <source>
        <dbReference type="ARBA" id="ARBA00022989"/>
    </source>
</evidence>
<dbReference type="InterPro" id="IPR051277">
    <property type="entry name" value="SEZ6_CSMD_C4BPB_Regulators"/>
</dbReference>
<evidence type="ECO:0000256" key="7">
    <source>
        <dbReference type="PROSITE-ProRule" id="PRU00076"/>
    </source>
</evidence>
<feature type="domain" description="HYR" evidence="15">
    <location>
        <begin position="1838"/>
        <end position="1922"/>
    </location>
</feature>
<dbReference type="InterPro" id="IPR035914">
    <property type="entry name" value="Sperma_CUB_dom_sf"/>
</dbReference>
<dbReference type="InterPro" id="IPR000436">
    <property type="entry name" value="Sushi_SCR_CCP_dom"/>
</dbReference>
<dbReference type="Gene3D" id="2.10.70.10">
    <property type="entry name" value="Complement Module, domain 1"/>
    <property type="match status" value="6"/>
</dbReference>
<evidence type="ECO:0000256" key="3">
    <source>
        <dbReference type="ARBA" id="ARBA00022729"/>
    </source>
</evidence>
<feature type="domain" description="C-type lectin" evidence="14">
    <location>
        <begin position="59"/>
        <end position="177"/>
    </location>
</feature>
<feature type="disulfide bond" evidence="9">
    <location>
        <begin position="759"/>
        <end position="786"/>
    </location>
</feature>
<feature type="chain" id="PRO_5046141753" evidence="11">
    <location>
        <begin position="24"/>
        <end position="2496"/>
    </location>
</feature>
<keyword evidence="5" id="KW-0472">Membrane</keyword>
<dbReference type="RefSeq" id="XP_006816438.1">
    <property type="nucleotide sequence ID" value="XM_006816375.1"/>
</dbReference>
<dbReference type="PROSITE" id="PS00010">
    <property type="entry name" value="ASX_HYDROXYL"/>
    <property type="match status" value="1"/>
</dbReference>
<feature type="domain" description="Sushi" evidence="16">
    <location>
        <begin position="789"/>
        <end position="850"/>
    </location>
</feature>
<dbReference type="SUPFAM" id="SSF57196">
    <property type="entry name" value="EGF/Laminin"/>
    <property type="match status" value="2"/>
</dbReference>
<feature type="compositionally biased region" description="Low complexity" evidence="10">
    <location>
        <begin position="2089"/>
        <end position="2155"/>
    </location>
</feature>
<feature type="compositionally biased region" description="Acidic residues" evidence="10">
    <location>
        <begin position="2473"/>
        <end position="2489"/>
    </location>
</feature>
<dbReference type="Proteomes" id="UP000694865">
    <property type="component" value="Unplaced"/>
</dbReference>
<dbReference type="PROSITE" id="PS50041">
    <property type="entry name" value="C_TYPE_LECTIN_2"/>
    <property type="match status" value="1"/>
</dbReference>
<proteinExistence type="predicted"/>
<evidence type="ECO:0000259" key="15">
    <source>
        <dbReference type="PROSITE" id="PS50825"/>
    </source>
</evidence>
<dbReference type="SMART" id="SM00034">
    <property type="entry name" value="CLECT"/>
    <property type="match status" value="1"/>
</dbReference>
<feature type="domain" description="EGF-like" evidence="13">
    <location>
        <begin position="850"/>
        <end position="888"/>
    </location>
</feature>
<evidence type="ECO:0000313" key="18">
    <source>
        <dbReference type="RefSeq" id="XP_006816438.1"/>
    </source>
</evidence>
<dbReference type="InterPro" id="IPR000742">
    <property type="entry name" value="EGF"/>
</dbReference>
<dbReference type="PROSITE" id="PS50026">
    <property type="entry name" value="EGF_3"/>
    <property type="match status" value="1"/>
</dbReference>
<feature type="disulfide bond" evidence="8">
    <location>
        <begin position="200"/>
        <end position="215"/>
    </location>
</feature>
<feature type="disulfide bond" evidence="9">
    <location>
        <begin position="603"/>
        <end position="646"/>
    </location>
</feature>
<evidence type="ECO:0000256" key="9">
    <source>
        <dbReference type="PROSITE-ProRule" id="PRU00302"/>
    </source>
</evidence>
<feature type="compositionally biased region" description="Low complexity" evidence="10">
    <location>
        <begin position="2231"/>
        <end position="2252"/>
    </location>
</feature>
<dbReference type="GeneID" id="102803925"/>
<dbReference type="InterPro" id="IPR016186">
    <property type="entry name" value="C-type_lectin-like/link_sf"/>
</dbReference>
<dbReference type="Pfam" id="PF00431">
    <property type="entry name" value="CUB"/>
    <property type="match status" value="3"/>
</dbReference>
<dbReference type="PROSITE" id="PS50923">
    <property type="entry name" value="SUSHI"/>
    <property type="match status" value="6"/>
</dbReference>
<feature type="compositionally biased region" description="Low complexity" evidence="10">
    <location>
        <begin position="2433"/>
        <end position="2461"/>
    </location>
</feature>
<keyword evidence="3 11" id="KW-0732">Signal</keyword>
<evidence type="ECO:0000256" key="1">
    <source>
        <dbReference type="ARBA" id="ARBA00022536"/>
    </source>
</evidence>
<keyword evidence="4" id="KW-0677">Repeat</keyword>
<dbReference type="SUPFAM" id="SSF49854">
    <property type="entry name" value="Spermadhesin, CUB domain"/>
    <property type="match status" value="3"/>
</dbReference>
<evidence type="ECO:0000256" key="8">
    <source>
        <dbReference type="PROSITE-ProRule" id="PRU00124"/>
    </source>
</evidence>
<keyword evidence="1 7" id="KW-0245">EGF-like domain</keyword>
<feature type="disulfide bond" evidence="9">
    <location>
        <begin position="1124"/>
        <end position="1151"/>
    </location>
</feature>
<evidence type="ECO:0000259" key="14">
    <source>
        <dbReference type="PROSITE" id="PS50041"/>
    </source>
</evidence>
<dbReference type="PROSITE" id="PS50068">
    <property type="entry name" value="LDLRA_2"/>
    <property type="match status" value="1"/>
</dbReference>
<name>A0ABM0M8U7_SACKO</name>
<reference evidence="18" key="1">
    <citation type="submission" date="2025-08" db="UniProtKB">
        <authorList>
            <consortium name="RefSeq"/>
        </authorList>
    </citation>
    <scope>IDENTIFICATION</scope>
    <source>
        <tissue evidence="18">Testes</tissue>
    </source>
</reference>
<feature type="region of interest" description="Disordered" evidence="10">
    <location>
        <begin position="2431"/>
        <end position="2496"/>
    </location>
</feature>
<feature type="region of interest" description="Disordered" evidence="10">
    <location>
        <begin position="2231"/>
        <end position="2257"/>
    </location>
</feature>
<feature type="region of interest" description="Disordered" evidence="10">
    <location>
        <begin position="374"/>
        <end position="400"/>
    </location>
</feature>
<keyword evidence="9" id="KW-0768">Sushi</keyword>
<feature type="signal peptide" evidence="11">
    <location>
        <begin position="1"/>
        <end position="23"/>
    </location>
</feature>
<dbReference type="SUPFAM" id="SSF56436">
    <property type="entry name" value="C-type lectin-like"/>
    <property type="match status" value="1"/>
</dbReference>
<comment type="caution">
    <text evidence="7">Lacks conserved residue(s) required for the propagation of feature annotation.</text>
</comment>
<keyword evidence="17" id="KW-1185">Reference proteome</keyword>
<accession>A0ABM0M8U7</accession>
<dbReference type="InterPro" id="IPR002172">
    <property type="entry name" value="LDrepeatLR_classA_rpt"/>
</dbReference>
<evidence type="ECO:0000256" key="11">
    <source>
        <dbReference type="SAM" id="SignalP"/>
    </source>
</evidence>
<evidence type="ECO:0000256" key="4">
    <source>
        <dbReference type="ARBA" id="ARBA00022737"/>
    </source>
</evidence>
<feature type="compositionally biased region" description="Low complexity" evidence="10">
    <location>
        <begin position="2059"/>
        <end position="2081"/>
    </location>
</feature>
<feature type="domain" description="Sushi" evidence="16">
    <location>
        <begin position="1096"/>
        <end position="1153"/>
    </location>
</feature>
<feature type="region of interest" description="Disordered" evidence="10">
    <location>
        <begin position="2331"/>
        <end position="2357"/>
    </location>
</feature>
<feature type="domain" description="Sushi" evidence="16">
    <location>
        <begin position="601"/>
        <end position="665"/>
    </location>
</feature>
<keyword evidence="5" id="KW-1133">Transmembrane helix</keyword>
<feature type="region of interest" description="Disordered" evidence="10">
    <location>
        <begin position="2057"/>
        <end position="2157"/>
    </location>
</feature>
<feature type="compositionally biased region" description="Low complexity" evidence="10">
    <location>
        <begin position="375"/>
        <end position="385"/>
    </location>
</feature>
<dbReference type="InterPro" id="IPR016187">
    <property type="entry name" value="CTDL_fold"/>
</dbReference>
<dbReference type="Gene3D" id="2.60.120.290">
    <property type="entry name" value="Spermadhesin, CUB domain"/>
    <property type="match status" value="3"/>
</dbReference>
<feature type="domain" description="CUB" evidence="12">
    <location>
        <begin position="333"/>
        <end position="482"/>
    </location>
</feature>
<dbReference type="InterPro" id="IPR018097">
    <property type="entry name" value="EGF_Ca-bd_CS"/>
</dbReference>
<feature type="domain" description="Sushi" evidence="16">
    <location>
        <begin position="726"/>
        <end position="788"/>
    </location>
</feature>
<keyword evidence="2" id="KW-0812">Transmembrane</keyword>
<dbReference type="InterPro" id="IPR003410">
    <property type="entry name" value="HYR_dom"/>
</dbReference>
<dbReference type="CDD" id="cd00037">
    <property type="entry name" value="CLECT"/>
    <property type="match status" value="1"/>
</dbReference>
<dbReference type="Gene3D" id="3.10.100.10">
    <property type="entry name" value="Mannose-Binding Protein A, subunit A"/>
    <property type="match status" value="1"/>
</dbReference>
<feature type="disulfide bond" evidence="8">
    <location>
        <begin position="188"/>
        <end position="206"/>
    </location>
</feature>
<dbReference type="InterPro" id="IPR001304">
    <property type="entry name" value="C-type_lectin-like"/>
</dbReference>
<evidence type="ECO:0000259" key="16">
    <source>
        <dbReference type="PROSITE" id="PS50923"/>
    </source>
</evidence>
<dbReference type="SUPFAM" id="SSF57535">
    <property type="entry name" value="Complement control module/SCR domain"/>
    <property type="match status" value="7"/>
</dbReference>
<dbReference type="PROSITE" id="PS50825">
    <property type="entry name" value="HYR"/>
    <property type="match status" value="1"/>
</dbReference>
<dbReference type="InterPro" id="IPR036055">
    <property type="entry name" value="LDL_receptor-like_sf"/>
</dbReference>
<dbReference type="InterPro" id="IPR000152">
    <property type="entry name" value="EGF-type_Asp/Asn_hydroxyl_site"/>
</dbReference>
<evidence type="ECO:0000313" key="17">
    <source>
        <dbReference type="Proteomes" id="UP000694865"/>
    </source>
</evidence>
<dbReference type="InterPro" id="IPR049883">
    <property type="entry name" value="NOTCH1_EGF-like"/>
</dbReference>
<dbReference type="InterPro" id="IPR001881">
    <property type="entry name" value="EGF-like_Ca-bd_dom"/>
</dbReference>
<dbReference type="Gene3D" id="2.10.25.10">
    <property type="entry name" value="Laminin"/>
    <property type="match status" value="2"/>
</dbReference>
<dbReference type="InterPro" id="IPR035976">
    <property type="entry name" value="Sushi/SCR/CCP_sf"/>
</dbReference>
<keyword evidence="6 9" id="KW-1015">Disulfide bond</keyword>
<sequence>MKLPARVALLALLLLPAIHTTVAFDVDFGVAINDVTSSVSTIIGVYDPTCPDGWEYQILGDRCLKIYTEAASWHDANAVCGSHGGSLVMVQGFTANLEVGVMAFTTLGYGNSMWIGYNRIGNNYYWASGDEAELLDGFWSATGLEYGEGCVGIDLEVSGSCPWLLRNCEIQLPYMCEMRPILEDDFVCCNGQHILGSYECDGMEDCNDGTDEIDCQDAVYGGSMTGTYGEITSPGFPDNYYPNNLNCRWQIIAPFGSRIKIRVTDLNTELGYDVLKLYDGCGYDNLVEMLSGYYGPTYEVMSTNNIVKIQFTSDGSGSYEGFSLTWESVEEECGGTFDATTDPVDLFSPGFVLNNEYPHDEECVWILKVYKEDCGSGSRSGSRTGSGRRGSRGSGGASANGCKDDDVITLQFYDFETEYINDVVYVDDGKSPNSNRRLGEISGTDWEYMPGPFISSKSEMYIRFSSDSEDQYDGFSASYKSGCQDIELEQKCGFITTPGYNMKDYPNRVTCSWIIMDTSTRGMSLSFDTFQLEDKKQNDYVSVYDGENDANYASILLDEYTGGSSGSNIPGDMHSADGNFYVKFYSNKNKKAEGFKARYSRDCRPLEDLSEGTLISTADVHYRVSVRFSCAPGFELEDPSYDTVVCGFCGHWDYSHHADIPQCRRVLCGQPVPVYHASIDSITTRLFEGLVVYTCDDGYQLKDGLSDAACQDDGSWGPIIPTCLPVGCPNPDEDLPDNVQYTVTTDFGFSFGSLIVYSCVGDYVIYGATVAECGIDGTWSITPPQCQIPYCIYPAIDTTATSFDQDERYQIGDTATISCKVGYRLPDDPVTSAVCLGPLEWDATITSCIDINECNDGSNGCGSDQICTNYPGTYSCSCPDGFQNPVNDPVACVDIDECSDPSLNLCNQLCNNLEGTYDCTCYTGYTLFTVDGTNGFYIPTGEDGYHSLDTYIYHRTCVPIMCSMSLELQITVGIAVFPDVCTCEYGDSSVEVAYDNTVHIVATMAYMVSGSYELTCTVDGQFDNEYPTIIDAVCDAPPDIEHGTWTASDDSYAYLSTVQYSCDVGYVRNGPVETICIRDTVYSNGWSQPIPTCEPIQCSVPTHPTNGLCYFDGHAYQDKVICQCNPSYVMYGNAERHCDQNGLWDGATPHCELASCDSPGTPINGRQFSTDGGYFFGAVLYFVCDQEGFGPSPASPMVCISDGYIPAVMWPEHMGQRRKRSTPRFSLNGRSKRSVLLSDTDAVLIALAGCIEGSTVTPVEITLLLPSTLTDSHDAYLQGDITAQDFIDLLMDPAEGMYDSERTCIGDLDFTTGDTTVEHVIDWVALDIAIKDCFKDVLLFDTLYPGIDILEPFASGLSNGSVTIRSLLETYFTNGLPDCVDYIEITYTDDDDDEEEEEEETGLVIDWVALDIAIKDCFKDVLLFDTLYPGIDILEPFASGLSNGSVTIRSLLETYFTNGLPDCVDYIEITYTDDDDDEEEEEEETGLVIDWVALDIAIKDCFKDVLLFDTLYPGIDILEPFASGLSNGSVTIRSLLETYFTNGLPDCVDYIEITYTDDDDDEEEEEEETGLVIDWVALDIAIKDCFKDVLLFDTLYPGIDILEPFASGLSNGSVTIRSLLETYFTNGLPDCVDYIEITYTDDDDDEEEEETGLVIDWVTLDLSIRNCLGYLDGFSHNYHGRDTLVQYADVLTDGSETVASILETYYNFDISLPRCVYEIQVTYIMADSITLDLVIDFTALDVSIRGCFSDDFLLSFSAFYSGPDDLRPYRDVLTGGSQAIVTILSAWGIDISDNQCVRDITVKYTYEISCFDDGVPSWLAFYLTAGHSFNGLLSSIDKDVEPPKLTCPDTLVIETSEEYFEVVFADYNLTVDATDNVGVVDIVFSSGDNITVLTFTYATVLVRGYDAAGNVGECAFDIYVILKGCPEWSLLIDEGGIKSCQSYVGLTCNVASPDGYDFTQPLPPLYYACSTELGWVPNNRVPGISQNEVPDCSLIVKANYTAECQMYGDCFDVYEDMIEDKMNELAPLLLNDCSDELNANAEIRYRVMIRPIGVDIDHGSSSSGSSSSKSSSHSRGSSSASGHRKKKSGSGSESGNPGNSGNNGCNGVGNPHCEDSGSSSTSRESGGRSGSRCARRNSGSRSSSESGSPSRSNSGEECDSSMLDLCGCRSGSSSTSGSADCDDWCLYLYECDCASGGRSRKKSSSRGSTESDDDDCDNWCFQQIDQNVCLSDSGSQSRRSGSGSQSRSPSRSNSREECDSSMLDLCGCRSGSSSTSGSADCDDWCLYLYECDCASGGRSRKKSSSRGSTESDDDDCDNWCFQQIDQNVCLSDSGSQSRRSGSGSQSRSPSRSNSREECDSSMLDLCGCRSGSSSTSGSADCDDWCLYLYECDCASGGRSRKKSSSRGSTESDDDDCDNWCFQQIDQNVCLSDSGSQSRRSGSGSSNTNSNSRSNSNSCSCGSGNGRRRSSTASDEECVCSESESQESQEEVPITVG</sequence>
<dbReference type="CDD" id="cd00054">
    <property type="entry name" value="EGF_CA"/>
    <property type="match status" value="2"/>
</dbReference>
<evidence type="ECO:0000259" key="13">
    <source>
        <dbReference type="PROSITE" id="PS50026"/>
    </source>
</evidence>
<dbReference type="Pfam" id="PF07645">
    <property type="entry name" value="EGF_CA"/>
    <property type="match status" value="2"/>
</dbReference>
<dbReference type="PROSITE" id="PS01187">
    <property type="entry name" value="EGF_CA"/>
    <property type="match status" value="2"/>
</dbReference>
<dbReference type="SUPFAM" id="SSF57424">
    <property type="entry name" value="LDL receptor-like module"/>
    <property type="match status" value="1"/>
</dbReference>
<dbReference type="PANTHER" id="PTHR45656:SF4">
    <property type="entry name" value="PROTEIN CBR-CLEC-78"/>
    <property type="match status" value="1"/>
</dbReference>
<organism evidence="17 18">
    <name type="scientific">Saccoglossus kowalevskii</name>
    <name type="common">Acorn worm</name>
    <dbReference type="NCBI Taxonomy" id="10224"/>
    <lineage>
        <taxon>Eukaryota</taxon>
        <taxon>Metazoa</taxon>
        <taxon>Hemichordata</taxon>
        <taxon>Enteropneusta</taxon>
        <taxon>Harrimaniidae</taxon>
        <taxon>Saccoglossus</taxon>
    </lineage>
</organism>
<protein>
    <submittedName>
        <fullName evidence="18">Uncharacterized protein LOC102803925</fullName>
    </submittedName>
</protein>
<gene>
    <name evidence="18" type="primary">LOC102803925</name>
</gene>
<feature type="domain" description="Sushi" evidence="16">
    <location>
        <begin position="666"/>
        <end position="725"/>
    </location>
</feature>
<evidence type="ECO:0000256" key="10">
    <source>
        <dbReference type="SAM" id="MobiDB-lite"/>
    </source>
</evidence>
<dbReference type="CDD" id="cd00112">
    <property type="entry name" value="LDLa"/>
    <property type="match status" value="1"/>
</dbReference>
<dbReference type="Pfam" id="PF00084">
    <property type="entry name" value="Sushi"/>
    <property type="match status" value="6"/>
</dbReference>
<evidence type="ECO:0000256" key="2">
    <source>
        <dbReference type="ARBA" id="ARBA00022692"/>
    </source>
</evidence>
<dbReference type="SMART" id="SM00032">
    <property type="entry name" value="CCP"/>
    <property type="match status" value="7"/>
</dbReference>
<evidence type="ECO:0000256" key="6">
    <source>
        <dbReference type="ARBA" id="ARBA00023157"/>
    </source>
</evidence>
<feature type="domain" description="CUB" evidence="12">
    <location>
        <begin position="220"/>
        <end position="329"/>
    </location>
</feature>
<dbReference type="PROSITE" id="PS01180">
    <property type="entry name" value="CUB"/>
    <property type="match status" value="3"/>
</dbReference>
<dbReference type="SMART" id="SM00181">
    <property type="entry name" value="EGF"/>
    <property type="match status" value="2"/>
</dbReference>
<feature type="compositionally biased region" description="Low complexity" evidence="10">
    <location>
        <begin position="2331"/>
        <end position="2352"/>
    </location>
</feature>
<feature type="domain" description="CUB" evidence="12">
    <location>
        <begin position="483"/>
        <end position="602"/>
    </location>
</feature>